<reference evidence="1" key="1">
    <citation type="journal article" date="2023" name="Mol. Phylogenet. Evol.">
        <title>Genome-scale phylogeny and comparative genomics of the fungal order Sordariales.</title>
        <authorList>
            <person name="Hensen N."/>
            <person name="Bonometti L."/>
            <person name="Westerberg I."/>
            <person name="Brannstrom I.O."/>
            <person name="Guillou S."/>
            <person name="Cros-Aarteil S."/>
            <person name="Calhoun S."/>
            <person name="Haridas S."/>
            <person name="Kuo A."/>
            <person name="Mondo S."/>
            <person name="Pangilinan J."/>
            <person name="Riley R."/>
            <person name="LaButti K."/>
            <person name="Andreopoulos B."/>
            <person name="Lipzen A."/>
            <person name="Chen C."/>
            <person name="Yan M."/>
            <person name="Daum C."/>
            <person name="Ng V."/>
            <person name="Clum A."/>
            <person name="Steindorff A."/>
            <person name="Ohm R.A."/>
            <person name="Martin F."/>
            <person name="Silar P."/>
            <person name="Natvig D.O."/>
            <person name="Lalanne C."/>
            <person name="Gautier V."/>
            <person name="Ament-Velasquez S.L."/>
            <person name="Kruys A."/>
            <person name="Hutchinson M.I."/>
            <person name="Powell A.J."/>
            <person name="Barry K."/>
            <person name="Miller A.N."/>
            <person name="Grigoriev I.V."/>
            <person name="Debuchy R."/>
            <person name="Gladieux P."/>
            <person name="Hiltunen Thoren M."/>
            <person name="Johannesson H."/>
        </authorList>
    </citation>
    <scope>NUCLEOTIDE SEQUENCE</scope>
    <source>
        <strain evidence="1">CBS 359.72</strain>
    </source>
</reference>
<accession>A0AAN7HRQ0</accession>
<name>A0AAN7HRQ0_9PEZI</name>
<dbReference type="PANTHER" id="PTHR35020">
    <property type="entry name" value="N-ACETYLGLUCOSAMINE-INDUCED PROTEIN 1"/>
    <property type="match status" value="1"/>
</dbReference>
<organism evidence="1 2">
    <name type="scientific">Corynascus novoguineensis</name>
    <dbReference type="NCBI Taxonomy" id="1126955"/>
    <lineage>
        <taxon>Eukaryota</taxon>
        <taxon>Fungi</taxon>
        <taxon>Dikarya</taxon>
        <taxon>Ascomycota</taxon>
        <taxon>Pezizomycotina</taxon>
        <taxon>Sordariomycetes</taxon>
        <taxon>Sordariomycetidae</taxon>
        <taxon>Sordariales</taxon>
        <taxon>Chaetomiaceae</taxon>
        <taxon>Corynascus</taxon>
    </lineage>
</organism>
<comment type="caution">
    <text evidence="1">The sequence shown here is derived from an EMBL/GenBank/DDBJ whole genome shotgun (WGS) entry which is preliminary data.</text>
</comment>
<dbReference type="GO" id="GO:0006044">
    <property type="term" value="P:N-acetylglucosamine metabolic process"/>
    <property type="evidence" value="ECO:0007669"/>
    <property type="project" value="TreeGrafter"/>
</dbReference>
<reference evidence="1" key="2">
    <citation type="submission" date="2023-05" db="EMBL/GenBank/DDBJ databases">
        <authorList>
            <consortium name="Lawrence Berkeley National Laboratory"/>
            <person name="Steindorff A."/>
            <person name="Hensen N."/>
            <person name="Bonometti L."/>
            <person name="Westerberg I."/>
            <person name="Brannstrom I.O."/>
            <person name="Guillou S."/>
            <person name="Cros-Aarteil S."/>
            <person name="Calhoun S."/>
            <person name="Haridas S."/>
            <person name="Kuo A."/>
            <person name="Mondo S."/>
            <person name="Pangilinan J."/>
            <person name="Riley R."/>
            <person name="Labutti K."/>
            <person name="Andreopoulos B."/>
            <person name="Lipzen A."/>
            <person name="Chen C."/>
            <person name="Yanf M."/>
            <person name="Daum C."/>
            <person name="Ng V."/>
            <person name="Clum A."/>
            <person name="Ohm R."/>
            <person name="Martin F."/>
            <person name="Silar P."/>
            <person name="Natvig D."/>
            <person name="Lalanne C."/>
            <person name="Gautier V."/>
            <person name="Ament-Velasquez S.L."/>
            <person name="Kruys A."/>
            <person name="Hutchinson M.I."/>
            <person name="Powell A.J."/>
            <person name="Barry K."/>
            <person name="Miller A.N."/>
            <person name="Grigoriev I.V."/>
            <person name="Debuchy R."/>
            <person name="Gladieux P."/>
            <person name="Thoren M.H."/>
            <person name="Johannesson H."/>
        </authorList>
    </citation>
    <scope>NUCLEOTIDE SEQUENCE</scope>
    <source>
        <strain evidence="1">CBS 359.72</strain>
    </source>
</reference>
<dbReference type="GO" id="GO:0005737">
    <property type="term" value="C:cytoplasm"/>
    <property type="evidence" value="ECO:0007669"/>
    <property type="project" value="TreeGrafter"/>
</dbReference>
<dbReference type="Pfam" id="PF12239">
    <property type="entry name" value="DUF3605"/>
    <property type="match status" value="1"/>
</dbReference>
<evidence type="ECO:0008006" key="3">
    <source>
        <dbReference type="Google" id="ProtNLM"/>
    </source>
</evidence>
<dbReference type="PANTHER" id="PTHR35020:SF2">
    <property type="entry name" value="N-ACETYLGLUCOSAMINE-INDUCED PROTEIN 1"/>
    <property type="match status" value="1"/>
</dbReference>
<evidence type="ECO:0000313" key="1">
    <source>
        <dbReference type="EMBL" id="KAK4249620.1"/>
    </source>
</evidence>
<dbReference type="InterPro" id="IPR022036">
    <property type="entry name" value="DUF3605"/>
</dbReference>
<evidence type="ECO:0000313" key="2">
    <source>
        <dbReference type="Proteomes" id="UP001303647"/>
    </source>
</evidence>
<dbReference type="Proteomes" id="UP001303647">
    <property type="component" value="Unassembled WGS sequence"/>
</dbReference>
<sequence>MQPMQSIVHRTLRPVSRFFVNGRARLIVASRSHSPRSRASSTAGIRTIRQFSGKALKQLQTAPRSHSDSRIPGKDFQMSENVSEEAPFPLTEVDRFVLSQTDEEFTYHTWDELCRLIQTNQLFLLKRKPSDLRRYMKWTAETKAQYGSITNFLIANRLPKAWGSPPFKPASRTPFADPSDYRVLINDWPYGFAPGISHIVVWSRTPIATDKTVGDMTPGSRKTAAEFIRRYFIDRLGPGGEDRVVWFKNWVALQSVRTVDHVHVLVRDVEPAMLQEWTRELDCHRAAL</sequence>
<dbReference type="EMBL" id="MU857621">
    <property type="protein sequence ID" value="KAK4249620.1"/>
    <property type="molecule type" value="Genomic_DNA"/>
</dbReference>
<protein>
    <recommendedName>
        <fullName evidence="3">N-acetylglucosamine-induced protein 1</fullName>
    </recommendedName>
</protein>
<dbReference type="AlphaFoldDB" id="A0AAN7HRQ0"/>
<keyword evidence="2" id="KW-1185">Reference proteome</keyword>
<gene>
    <name evidence="1" type="ORF">C7999DRAFT_39283</name>
</gene>
<proteinExistence type="predicted"/>